<dbReference type="InterPro" id="IPR036898">
    <property type="entry name" value="RNA_pol_Rpb7-like_N_sf"/>
</dbReference>
<dbReference type="ExpressionAtlas" id="A0A2K3K5U3">
    <property type="expression patterns" value="baseline"/>
</dbReference>
<sequence length="73" mass="8188">MEELKVSEASLIVYIHPSKSNQVSKDVPRELSSLLFTYSDIFDSVVLAYDINSLYKCAKILPGVCPYFGVNLK</sequence>
<proteinExistence type="predicted"/>
<evidence type="ECO:0000313" key="3">
    <source>
        <dbReference type="EMBL" id="PNX61626.1"/>
    </source>
</evidence>
<comment type="caution">
    <text evidence="3">The sequence shown here is derived from an EMBL/GenBank/DDBJ whole genome shotgun (WGS) entry which is preliminary data.</text>
</comment>
<dbReference type="AlphaFoldDB" id="A0A2K3K5U3"/>
<gene>
    <name evidence="3" type="ORF">L195_g060752</name>
</gene>
<evidence type="ECO:0000313" key="4">
    <source>
        <dbReference type="Proteomes" id="UP000236291"/>
    </source>
</evidence>
<dbReference type="Proteomes" id="UP000236291">
    <property type="component" value="Unassembled WGS sequence"/>
</dbReference>
<dbReference type="Gene3D" id="3.30.1490.120">
    <property type="entry name" value="RNA polymerase Rpb7-like, N-terminal domain"/>
    <property type="match status" value="1"/>
</dbReference>
<name>A0A2K3K5U3_TRIPR</name>
<accession>A0A2K3K5U3</accession>
<reference evidence="3 4" key="2">
    <citation type="journal article" date="2017" name="Front. Plant Sci.">
        <title>Gene Classification and Mining of Molecular Markers Useful in Red Clover (Trifolium pratense) Breeding.</title>
        <authorList>
            <person name="Istvanek J."/>
            <person name="Dluhosova J."/>
            <person name="Dluhos P."/>
            <person name="Patkova L."/>
            <person name="Nedelnik J."/>
            <person name="Repkova J."/>
        </authorList>
    </citation>
    <scope>NUCLEOTIDE SEQUENCE [LARGE SCALE GENOMIC DNA]</scope>
    <source>
        <strain evidence="4">cv. Tatra</strain>
        <tissue evidence="3">Young leaves</tissue>
    </source>
</reference>
<dbReference type="EMBL" id="ASHM01142800">
    <property type="protein sequence ID" value="PNX61626.1"/>
    <property type="molecule type" value="Genomic_DNA"/>
</dbReference>
<evidence type="ECO:0000256" key="1">
    <source>
        <dbReference type="ARBA" id="ARBA00022478"/>
    </source>
</evidence>
<dbReference type="STRING" id="57577.A0A2K3K5U3"/>
<protein>
    <submittedName>
        <fullName evidence="3">DNA-directed RNA polymerase i subunit rpa43-like protein</fullName>
    </submittedName>
</protein>
<reference evidence="3 4" key="1">
    <citation type="journal article" date="2014" name="Am. J. Bot.">
        <title>Genome assembly and annotation for red clover (Trifolium pratense; Fabaceae).</title>
        <authorList>
            <person name="Istvanek J."/>
            <person name="Jaros M."/>
            <person name="Krenek A."/>
            <person name="Repkova J."/>
        </authorList>
    </citation>
    <scope>NUCLEOTIDE SEQUENCE [LARGE SCALE GENOMIC DNA]</scope>
    <source>
        <strain evidence="4">cv. Tatra</strain>
        <tissue evidence="3">Young leaves</tissue>
    </source>
</reference>
<evidence type="ECO:0000256" key="2">
    <source>
        <dbReference type="ARBA" id="ARBA00023163"/>
    </source>
</evidence>
<dbReference type="GO" id="GO:0000428">
    <property type="term" value="C:DNA-directed RNA polymerase complex"/>
    <property type="evidence" value="ECO:0007669"/>
    <property type="project" value="UniProtKB-KW"/>
</dbReference>
<organism evidence="3 4">
    <name type="scientific">Trifolium pratense</name>
    <name type="common">Red clover</name>
    <dbReference type="NCBI Taxonomy" id="57577"/>
    <lineage>
        <taxon>Eukaryota</taxon>
        <taxon>Viridiplantae</taxon>
        <taxon>Streptophyta</taxon>
        <taxon>Embryophyta</taxon>
        <taxon>Tracheophyta</taxon>
        <taxon>Spermatophyta</taxon>
        <taxon>Magnoliopsida</taxon>
        <taxon>eudicotyledons</taxon>
        <taxon>Gunneridae</taxon>
        <taxon>Pentapetalae</taxon>
        <taxon>rosids</taxon>
        <taxon>fabids</taxon>
        <taxon>Fabales</taxon>
        <taxon>Fabaceae</taxon>
        <taxon>Papilionoideae</taxon>
        <taxon>50 kb inversion clade</taxon>
        <taxon>NPAAA clade</taxon>
        <taxon>Hologalegina</taxon>
        <taxon>IRL clade</taxon>
        <taxon>Trifolieae</taxon>
        <taxon>Trifolium</taxon>
    </lineage>
</organism>
<feature type="non-terminal residue" evidence="3">
    <location>
        <position position="73"/>
    </location>
</feature>
<keyword evidence="2" id="KW-0804">Transcription</keyword>
<keyword evidence="1 3" id="KW-0240">DNA-directed RNA polymerase</keyword>